<dbReference type="OrthoDB" id="2020720at2759"/>
<name>A0A1E3QNX1_9ASCO</name>
<keyword evidence="9" id="KW-0687">Ribonucleoprotein</keyword>
<dbReference type="PROSITE" id="PS52002">
    <property type="entry name" value="SM"/>
    <property type="match status" value="1"/>
</dbReference>
<dbReference type="GO" id="GO:0070990">
    <property type="term" value="F:snRNP binding"/>
    <property type="evidence" value="ECO:0007669"/>
    <property type="project" value="TreeGrafter"/>
</dbReference>
<evidence type="ECO:0000256" key="1">
    <source>
        <dbReference type="ARBA" id="ARBA00004123"/>
    </source>
</evidence>
<evidence type="ECO:0000256" key="2">
    <source>
        <dbReference type="ARBA" id="ARBA00004496"/>
    </source>
</evidence>
<evidence type="ECO:0000256" key="6">
    <source>
        <dbReference type="ARBA" id="ARBA00022884"/>
    </source>
</evidence>
<keyword evidence="7" id="KW-0508">mRNA splicing</keyword>
<dbReference type="Gene3D" id="2.30.30.100">
    <property type="match status" value="1"/>
</dbReference>
<keyword evidence="5" id="KW-0507">mRNA processing</keyword>
<evidence type="ECO:0000256" key="3">
    <source>
        <dbReference type="ARBA" id="ARBA00009123"/>
    </source>
</evidence>
<dbReference type="InterPro" id="IPR050914">
    <property type="entry name" value="snRNP_SmB/NAA38-like"/>
</dbReference>
<dbReference type="STRING" id="984486.A0A1E3QNX1"/>
<dbReference type="GO" id="GO:0005685">
    <property type="term" value="C:U1 snRNP"/>
    <property type="evidence" value="ECO:0007669"/>
    <property type="project" value="EnsemblFungi"/>
</dbReference>
<dbReference type="InterPro" id="IPR010920">
    <property type="entry name" value="LSM_dom_sf"/>
</dbReference>
<comment type="subcellular location">
    <subcellularLocation>
        <location evidence="2">Cytoplasm</location>
    </subcellularLocation>
    <subcellularLocation>
        <location evidence="1">Nucleus</location>
    </subcellularLocation>
</comment>
<dbReference type="PANTHER" id="PTHR10701">
    <property type="entry name" value="SMALL NUCLEAR RIBONUCLEOPROTEIN-ASSOCIATED PROTEIN B AND N"/>
    <property type="match status" value="1"/>
</dbReference>
<evidence type="ECO:0000313" key="12">
    <source>
        <dbReference type="EMBL" id="ODQ79144.1"/>
    </source>
</evidence>
<evidence type="ECO:0000313" key="13">
    <source>
        <dbReference type="Proteomes" id="UP000094336"/>
    </source>
</evidence>
<dbReference type="SUPFAM" id="SSF50182">
    <property type="entry name" value="Sm-like ribonucleoproteins"/>
    <property type="match status" value="1"/>
</dbReference>
<evidence type="ECO:0000256" key="8">
    <source>
        <dbReference type="ARBA" id="ARBA00023242"/>
    </source>
</evidence>
<dbReference type="InterPro" id="IPR047575">
    <property type="entry name" value="Sm"/>
</dbReference>
<dbReference type="GO" id="GO:0071013">
    <property type="term" value="C:catalytic step 2 spliceosome"/>
    <property type="evidence" value="ECO:0007669"/>
    <property type="project" value="TreeGrafter"/>
</dbReference>
<dbReference type="RefSeq" id="XP_018984472.1">
    <property type="nucleotide sequence ID" value="XM_019132159.1"/>
</dbReference>
<evidence type="ECO:0000256" key="5">
    <source>
        <dbReference type="ARBA" id="ARBA00022664"/>
    </source>
</evidence>
<evidence type="ECO:0000256" key="4">
    <source>
        <dbReference type="ARBA" id="ARBA00022490"/>
    </source>
</evidence>
<dbReference type="GO" id="GO:0005687">
    <property type="term" value="C:U4 snRNP"/>
    <property type="evidence" value="ECO:0007669"/>
    <property type="project" value="EnsemblFungi"/>
</dbReference>
<reference evidence="13" key="1">
    <citation type="submission" date="2016-05" db="EMBL/GenBank/DDBJ databases">
        <title>Comparative genomics of biotechnologically important yeasts.</title>
        <authorList>
            <consortium name="DOE Joint Genome Institute"/>
            <person name="Riley R."/>
            <person name="Haridas S."/>
            <person name="Wolfe K.H."/>
            <person name="Lopes M.R."/>
            <person name="Hittinger C.T."/>
            <person name="Goker M."/>
            <person name="Salamov A."/>
            <person name="Wisecaver J."/>
            <person name="Long T.M."/>
            <person name="Aerts A.L."/>
            <person name="Barry K."/>
            <person name="Choi C."/>
            <person name="Clum A."/>
            <person name="Coughlan A.Y."/>
            <person name="Deshpande S."/>
            <person name="Douglass A.P."/>
            <person name="Hanson S.J."/>
            <person name="Klenk H.-P."/>
            <person name="Labutti K."/>
            <person name="Lapidus A."/>
            <person name="Lindquist E."/>
            <person name="Lipzen A."/>
            <person name="Meier-Kolthoff J.P."/>
            <person name="Ohm R.A."/>
            <person name="Otillar R.P."/>
            <person name="Pangilinan J."/>
            <person name="Peng Y."/>
            <person name="Rokas A."/>
            <person name="Rosa C.A."/>
            <person name="Scheuner C."/>
            <person name="Sibirny A.A."/>
            <person name="Slot J.C."/>
            <person name="Stielow J.B."/>
            <person name="Sun H."/>
            <person name="Kurtzman C.P."/>
            <person name="Blackwell M."/>
            <person name="Grigoriev I.V."/>
            <person name="Jeffries T.W."/>
        </authorList>
    </citation>
    <scope>NUCLEOTIDE SEQUENCE [LARGE SCALE GENOMIC DNA]</scope>
    <source>
        <strain evidence="13">NRRL Y-12698</strain>
    </source>
</reference>
<evidence type="ECO:0000256" key="7">
    <source>
        <dbReference type="ARBA" id="ARBA00023187"/>
    </source>
</evidence>
<sequence length="161" mass="17421">MNVSRKTKMADLVNYRIKVTTSDSRQLSGQLLSFDKHMNLVLADCEEYRITKKSLQELKEASRSNNLAPTKVTEQKRVLGLVILRGEQVVSLVIESPPPADPRTRLGATTAGSGTIKQFKSAVPAPSALAASLAAPVRTNNFTGAPKVFTPPPGFQGGFKR</sequence>
<dbReference type="GO" id="GO:0005737">
    <property type="term" value="C:cytoplasm"/>
    <property type="evidence" value="ECO:0007669"/>
    <property type="project" value="UniProtKB-SubCell"/>
</dbReference>
<dbReference type="GO" id="GO:0005686">
    <property type="term" value="C:U2 snRNP"/>
    <property type="evidence" value="ECO:0007669"/>
    <property type="project" value="TreeGrafter"/>
</dbReference>
<dbReference type="GO" id="GO:0000398">
    <property type="term" value="P:mRNA splicing, via spliceosome"/>
    <property type="evidence" value="ECO:0007669"/>
    <property type="project" value="EnsemblFungi"/>
</dbReference>
<feature type="domain" description="Sm" evidence="11">
    <location>
        <begin position="4"/>
        <end position="98"/>
    </location>
</feature>
<dbReference type="CDD" id="cd01717">
    <property type="entry name" value="Sm_B"/>
    <property type="match status" value="1"/>
</dbReference>
<proteinExistence type="inferred from homology"/>
<dbReference type="PANTHER" id="PTHR10701:SF0">
    <property type="entry name" value="SMALL NUCLEAR RIBONUCLEOPROTEIN-ASSOCIATED PROTEIN B"/>
    <property type="match status" value="1"/>
</dbReference>
<comment type="similarity">
    <text evidence="3">Belongs to the snRNP SmB/SmN family.</text>
</comment>
<dbReference type="SMART" id="SM00651">
    <property type="entry name" value="Sm"/>
    <property type="match status" value="1"/>
</dbReference>
<keyword evidence="6" id="KW-0694">RNA-binding</keyword>
<evidence type="ECO:0000259" key="11">
    <source>
        <dbReference type="PROSITE" id="PS52002"/>
    </source>
</evidence>
<dbReference type="GO" id="GO:0036261">
    <property type="term" value="P:7-methylguanosine cap hypermethylation"/>
    <property type="evidence" value="ECO:0007669"/>
    <property type="project" value="EnsemblFungi"/>
</dbReference>
<protein>
    <recommendedName>
        <fullName evidence="10">Sm protein B</fullName>
    </recommendedName>
</protein>
<organism evidence="12 13">
    <name type="scientific">Babjeviella inositovora NRRL Y-12698</name>
    <dbReference type="NCBI Taxonomy" id="984486"/>
    <lineage>
        <taxon>Eukaryota</taxon>
        <taxon>Fungi</taxon>
        <taxon>Dikarya</taxon>
        <taxon>Ascomycota</taxon>
        <taxon>Saccharomycotina</taxon>
        <taxon>Pichiomycetes</taxon>
        <taxon>Serinales incertae sedis</taxon>
        <taxon>Babjeviella</taxon>
    </lineage>
</organism>
<dbReference type="GO" id="GO:0003723">
    <property type="term" value="F:RNA binding"/>
    <property type="evidence" value="ECO:0007669"/>
    <property type="project" value="UniProtKB-KW"/>
</dbReference>
<dbReference type="GeneID" id="30150012"/>
<dbReference type="GO" id="GO:0000974">
    <property type="term" value="C:Prp19 complex"/>
    <property type="evidence" value="ECO:0007669"/>
    <property type="project" value="EnsemblFungi"/>
</dbReference>
<dbReference type="EMBL" id="KV454433">
    <property type="protein sequence ID" value="ODQ79144.1"/>
    <property type="molecule type" value="Genomic_DNA"/>
</dbReference>
<dbReference type="GO" id="GO:0071004">
    <property type="term" value="C:U2-type prespliceosome"/>
    <property type="evidence" value="ECO:0007669"/>
    <property type="project" value="EnsemblFungi"/>
</dbReference>
<gene>
    <name evidence="12" type="ORF">BABINDRAFT_51071</name>
</gene>
<dbReference type="Proteomes" id="UP000094336">
    <property type="component" value="Unassembled WGS sequence"/>
</dbReference>
<accession>A0A1E3QNX1</accession>
<keyword evidence="4" id="KW-0963">Cytoplasm</keyword>
<dbReference type="GO" id="GO:0005682">
    <property type="term" value="C:U5 snRNP"/>
    <property type="evidence" value="ECO:0007669"/>
    <property type="project" value="EnsemblFungi"/>
</dbReference>
<dbReference type="InterPro" id="IPR001163">
    <property type="entry name" value="Sm_dom_euk/arc"/>
</dbReference>
<keyword evidence="13" id="KW-1185">Reference proteome</keyword>
<dbReference type="Pfam" id="PF01423">
    <property type="entry name" value="LSM"/>
    <property type="match status" value="1"/>
</dbReference>
<dbReference type="AlphaFoldDB" id="A0A1E3QNX1"/>
<keyword evidence="8" id="KW-0539">Nucleus</keyword>
<evidence type="ECO:0000256" key="10">
    <source>
        <dbReference type="ARBA" id="ARBA00041355"/>
    </source>
</evidence>
<dbReference type="FunFam" id="2.30.30.100:FF:000079">
    <property type="entry name" value="Sm B"/>
    <property type="match status" value="1"/>
</dbReference>
<dbReference type="GO" id="GO:0046540">
    <property type="term" value="C:U4/U6 x U5 tri-snRNP complex"/>
    <property type="evidence" value="ECO:0007669"/>
    <property type="project" value="EnsemblFungi"/>
</dbReference>
<evidence type="ECO:0000256" key="9">
    <source>
        <dbReference type="ARBA" id="ARBA00023274"/>
    </source>
</evidence>